<sequence length="116" mass="13208">MPGVPGSARECQSSPRSTIQPHRPVLSKLYKYVLIATCIPTHCQVLFQNKDRHVPRQCPICRLEGIHTVYTRIGDHVRRHHKLSADQARTVMSEQRAATGKSRTRPRNYYACGVCQ</sequence>
<evidence type="ECO:0000313" key="2">
    <source>
        <dbReference type="EMBL" id="KAH3716482.1"/>
    </source>
</evidence>
<dbReference type="EMBL" id="JAIWYP010000013">
    <property type="protein sequence ID" value="KAH3716482.1"/>
    <property type="molecule type" value="Genomic_DNA"/>
</dbReference>
<feature type="compositionally biased region" description="Polar residues" evidence="1">
    <location>
        <begin position="10"/>
        <end position="20"/>
    </location>
</feature>
<evidence type="ECO:0000313" key="3">
    <source>
        <dbReference type="Proteomes" id="UP000828390"/>
    </source>
</evidence>
<protein>
    <submittedName>
        <fullName evidence="2">Uncharacterized protein</fullName>
    </submittedName>
</protein>
<gene>
    <name evidence="2" type="ORF">DPMN_059205</name>
</gene>
<evidence type="ECO:0000256" key="1">
    <source>
        <dbReference type="SAM" id="MobiDB-lite"/>
    </source>
</evidence>
<keyword evidence="3" id="KW-1185">Reference proteome</keyword>
<dbReference type="AlphaFoldDB" id="A0A9D4C3K0"/>
<name>A0A9D4C3K0_DREPO</name>
<feature type="region of interest" description="Disordered" evidence="1">
    <location>
        <begin position="1"/>
        <end position="20"/>
    </location>
</feature>
<reference evidence="2" key="2">
    <citation type="submission" date="2020-11" db="EMBL/GenBank/DDBJ databases">
        <authorList>
            <person name="McCartney M.A."/>
            <person name="Auch B."/>
            <person name="Kono T."/>
            <person name="Mallez S."/>
            <person name="Becker A."/>
            <person name="Gohl D.M."/>
            <person name="Silverstein K.A.T."/>
            <person name="Koren S."/>
            <person name="Bechman K.B."/>
            <person name="Herman A."/>
            <person name="Abrahante J.E."/>
            <person name="Garbe J."/>
        </authorList>
    </citation>
    <scope>NUCLEOTIDE SEQUENCE</scope>
    <source>
        <strain evidence="2">Duluth1</strain>
        <tissue evidence="2">Whole animal</tissue>
    </source>
</reference>
<accession>A0A9D4C3K0</accession>
<proteinExistence type="predicted"/>
<organism evidence="2 3">
    <name type="scientific">Dreissena polymorpha</name>
    <name type="common">Zebra mussel</name>
    <name type="synonym">Mytilus polymorpha</name>
    <dbReference type="NCBI Taxonomy" id="45954"/>
    <lineage>
        <taxon>Eukaryota</taxon>
        <taxon>Metazoa</taxon>
        <taxon>Spiralia</taxon>
        <taxon>Lophotrochozoa</taxon>
        <taxon>Mollusca</taxon>
        <taxon>Bivalvia</taxon>
        <taxon>Autobranchia</taxon>
        <taxon>Heteroconchia</taxon>
        <taxon>Euheterodonta</taxon>
        <taxon>Imparidentia</taxon>
        <taxon>Neoheterodontei</taxon>
        <taxon>Myida</taxon>
        <taxon>Dreissenoidea</taxon>
        <taxon>Dreissenidae</taxon>
        <taxon>Dreissena</taxon>
    </lineage>
</organism>
<reference evidence="2" key="1">
    <citation type="journal article" date="2019" name="bioRxiv">
        <title>The Genome of the Zebra Mussel, Dreissena polymorpha: A Resource for Invasive Species Research.</title>
        <authorList>
            <person name="McCartney M.A."/>
            <person name="Auch B."/>
            <person name="Kono T."/>
            <person name="Mallez S."/>
            <person name="Zhang Y."/>
            <person name="Obille A."/>
            <person name="Becker A."/>
            <person name="Abrahante J.E."/>
            <person name="Garbe J."/>
            <person name="Badalamenti J.P."/>
            <person name="Herman A."/>
            <person name="Mangelson H."/>
            <person name="Liachko I."/>
            <person name="Sullivan S."/>
            <person name="Sone E.D."/>
            <person name="Koren S."/>
            <person name="Silverstein K.A.T."/>
            <person name="Beckman K.B."/>
            <person name="Gohl D.M."/>
        </authorList>
    </citation>
    <scope>NUCLEOTIDE SEQUENCE</scope>
    <source>
        <strain evidence="2">Duluth1</strain>
        <tissue evidence="2">Whole animal</tissue>
    </source>
</reference>
<dbReference type="Proteomes" id="UP000828390">
    <property type="component" value="Unassembled WGS sequence"/>
</dbReference>
<comment type="caution">
    <text evidence="2">The sequence shown here is derived from an EMBL/GenBank/DDBJ whole genome shotgun (WGS) entry which is preliminary data.</text>
</comment>